<gene>
    <name evidence="2" type="ORF">EZ242_16680</name>
</gene>
<keyword evidence="3" id="KW-1185">Reference proteome</keyword>
<sequence length="62" mass="7047">MSLEALKAPKRPIDVPRDKPRVDRVEHGNLERPGAVLHPRASQPAARQPAAWERHARGPRWN</sequence>
<dbReference type="EMBL" id="SMLL01000006">
    <property type="protein sequence ID" value="TFY98082.1"/>
    <property type="molecule type" value="Genomic_DNA"/>
</dbReference>
<feature type="region of interest" description="Disordered" evidence="1">
    <location>
        <begin position="1"/>
        <end position="62"/>
    </location>
</feature>
<organism evidence="2 3">
    <name type="scientific">Ramlibacter rhizophilus</name>
    <dbReference type="NCBI Taxonomy" id="1781167"/>
    <lineage>
        <taxon>Bacteria</taxon>
        <taxon>Pseudomonadati</taxon>
        <taxon>Pseudomonadota</taxon>
        <taxon>Betaproteobacteria</taxon>
        <taxon>Burkholderiales</taxon>
        <taxon>Comamonadaceae</taxon>
        <taxon>Ramlibacter</taxon>
    </lineage>
</organism>
<comment type="caution">
    <text evidence="2">The sequence shown here is derived from an EMBL/GenBank/DDBJ whole genome shotgun (WGS) entry which is preliminary data.</text>
</comment>
<name>A0A4Z0BFJ6_9BURK</name>
<dbReference type="OrthoDB" id="8911439at2"/>
<reference evidence="2 3" key="1">
    <citation type="submission" date="2019-03" db="EMBL/GenBank/DDBJ databases">
        <title>Ramlibacter rhizophilus CCTCC AB2015357, whole genome shotgun sequence.</title>
        <authorList>
            <person name="Zhang X."/>
            <person name="Feng G."/>
            <person name="Zhu H."/>
        </authorList>
    </citation>
    <scope>NUCLEOTIDE SEQUENCE [LARGE SCALE GENOMIC DNA]</scope>
    <source>
        <strain evidence="2 3">CCTCC AB2015357</strain>
    </source>
</reference>
<dbReference type="Proteomes" id="UP000297564">
    <property type="component" value="Unassembled WGS sequence"/>
</dbReference>
<proteinExistence type="predicted"/>
<dbReference type="RefSeq" id="WP_135286315.1">
    <property type="nucleotide sequence ID" value="NZ_SMLL01000006.1"/>
</dbReference>
<evidence type="ECO:0000313" key="3">
    <source>
        <dbReference type="Proteomes" id="UP000297564"/>
    </source>
</evidence>
<feature type="compositionally biased region" description="Low complexity" evidence="1">
    <location>
        <begin position="39"/>
        <end position="51"/>
    </location>
</feature>
<evidence type="ECO:0000313" key="2">
    <source>
        <dbReference type="EMBL" id="TFY98082.1"/>
    </source>
</evidence>
<evidence type="ECO:0000256" key="1">
    <source>
        <dbReference type="SAM" id="MobiDB-lite"/>
    </source>
</evidence>
<dbReference type="AlphaFoldDB" id="A0A4Z0BFJ6"/>
<accession>A0A4Z0BFJ6</accession>
<feature type="compositionally biased region" description="Basic and acidic residues" evidence="1">
    <location>
        <begin position="11"/>
        <end position="30"/>
    </location>
</feature>
<protein>
    <submittedName>
        <fullName evidence="2">Uncharacterized protein</fullName>
    </submittedName>
</protein>